<protein>
    <submittedName>
        <fullName evidence="6">Solute carrier family 22 member 21</fullName>
    </submittedName>
</protein>
<feature type="transmembrane region" description="Helical" evidence="5">
    <location>
        <begin position="190"/>
        <end position="214"/>
    </location>
</feature>
<dbReference type="Pfam" id="PF00083">
    <property type="entry name" value="Sugar_tr"/>
    <property type="match status" value="1"/>
</dbReference>
<evidence type="ECO:0000256" key="2">
    <source>
        <dbReference type="ARBA" id="ARBA00022692"/>
    </source>
</evidence>
<evidence type="ECO:0000313" key="7">
    <source>
        <dbReference type="Proteomes" id="UP000762676"/>
    </source>
</evidence>
<dbReference type="Proteomes" id="UP000762676">
    <property type="component" value="Unassembled WGS sequence"/>
</dbReference>
<keyword evidence="2 5" id="KW-0812">Transmembrane</keyword>
<dbReference type="SUPFAM" id="SSF103473">
    <property type="entry name" value="MFS general substrate transporter"/>
    <property type="match status" value="1"/>
</dbReference>
<gene>
    <name evidence="6" type="ORF">ElyMa_002708300</name>
</gene>
<feature type="transmembrane region" description="Helical" evidence="5">
    <location>
        <begin position="18"/>
        <end position="39"/>
    </location>
</feature>
<organism evidence="6 7">
    <name type="scientific">Elysia marginata</name>
    <dbReference type="NCBI Taxonomy" id="1093978"/>
    <lineage>
        <taxon>Eukaryota</taxon>
        <taxon>Metazoa</taxon>
        <taxon>Spiralia</taxon>
        <taxon>Lophotrochozoa</taxon>
        <taxon>Mollusca</taxon>
        <taxon>Gastropoda</taxon>
        <taxon>Heterobranchia</taxon>
        <taxon>Euthyneura</taxon>
        <taxon>Panpulmonata</taxon>
        <taxon>Sacoglossa</taxon>
        <taxon>Placobranchoidea</taxon>
        <taxon>Plakobranchidae</taxon>
        <taxon>Elysia</taxon>
    </lineage>
</organism>
<comment type="subcellular location">
    <subcellularLocation>
        <location evidence="1">Membrane</location>
        <topology evidence="1">Multi-pass membrane protein</topology>
    </subcellularLocation>
</comment>
<feature type="transmembrane region" description="Helical" evidence="5">
    <location>
        <begin position="132"/>
        <end position="150"/>
    </location>
</feature>
<dbReference type="InterPro" id="IPR036259">
    <property type="entry name" value="MFS_trans_sf"/>
</dbReference>
<reference evidence="6 7" key="1">
    <citation type="journal article" date="2021" name="Elife">
        <title>Chloroplast acquisition without the gene transfer in kleptoplastic sea slugs, Plakobranchus ocellatus.</title>
        <authorList>
            <person name="Maeda T."/>
            <person name="Takahashi S."/>
            <person name="Yoshida T."/>
            <person name="Shimamura S."/>
            <person name="Takaki Y."/>
            <person name="Nagai Y."/>
            <person name="Toyoda A."/>
            <person name="Suzuki Y."/>
            <person name="Arimoto A."/>
            <person name="Ishii H."/>
            <person name="Satoh N."/>
            <person name="Nishiyama T."/>
            <person name="Hasebe M."/>
            <person name="Maruyama T."/>
            <person name="Minagawa J."/>
            <person name="Obokata J."/>
            <person name="Shigenobu S."/>
        </authorList>
    </citation>
    <scope>NUCLEOTIDE SEQUENCE [LARGE SCALE GENOMIC DNA]</scope>
</reference>
<evidence type="ECO:0000256" key="3">
    <source>
        <dbReference type="ARBA" id="ARBA00022989"/>
    </source>
</evidence>
<evidence type="ECO:0000256" key="4">
    <source>
        <dbReference type="ARBA" id="ARBA00023136"/>
    </source>
</evidence>
<dbReference type="AlphaFoldDB" id="A0AAV4HFV3"/>
<dbReference type="PANTHER" id="PTHR24064">
    <property type="entry name" value="SOLUTE CARRIER FAMILY 22 MEMBER"/>
    <property type="match status" value="1"/>
</dbReference>
<sequence>MVIEYYPIELMPTRWRHIVAFIPSWGLGMMAFAGTAYWLEDWSHLHIATAVLGATMLLGYFYMPESPRWLATQGRINESLAVLEKMARTNGKPLPPWALRVVERIANDKKRVDQGKKYTYLDLFKTKQGIKITLIFGFQWVTLAVTYYGINFAVSSFAGNLYLNMFLMSVVQIPSYVVTFFVVSRLGRRLTCLVYMSILMMVGVTCVCLHLAAPEHVRDLIIGKLCLVASLVSVSCWAASEIWVTESYPTVTRTLGFGFASLSARVASVLAPFLINLVSPAKSGADSFGFQ</sequence>
<dbReference type="EMBL" id="BMAT01005562">
    <property type="protein sequence ID" value="GFR95971.1"/>
    <property type="molecule type" value="Genomic_DNA"/>
</dbReference>
<dbReference type="InterPro" id="IPR005828">
    <property type="entry name" value="MFS_sugar_transport-like"/>
</dbReference>
<accession>A0AAV4HFV3</accession>
<dbReference type="GO" id="GO:0016020">
    <property type="term" value="C:membrane"/>
    <property type="evidence" value="ECO:0007669"/>
    <property type="project" value="UniProtKB-SubCell"/>
</dbReference>
<evidence type="ECO:0000313" key="6">
    <source>
        <dbReference type="EMBL" id="GFR95971.1"/>
    </source>
</evidence>
<evidence type="ECO:0000256" key="5">
    <source>
        <dbReference type="SAM" id="Phobius"/>
    </source>
</evidence>
<feature type="transmembrane region" description="Helical" evidence="5">
    <location>
        <begin position="45"/>
        <end position="63"/>
    </location>
</feature>
<evidence type="ECO:0000256" key="1">
    <source>
        <dbReference type="ARBA" id="ARBA00004141"/>
    </source>
</evidence>
<dbReference type="Gene3D" id="1.20.1250.20">
    <property type="entry name" value="MFS general substrate transporter like domains"/>
    <property type="match status" value="1"/>
</dbReference>
<keyword evidence="3 5" id="KW-1133">Transmembrane helix</keyword>
<dbReference type="GO" id="GO:0022857">
    <property type="term" value="F:transmembrane transporter activity"/>
    <property type="evidence" value="ECO:0007669"/>
    <property type="project" value="InterPro"/>
</dbReference>
<keyword evidence="4 5" id="KW-0472">Membrane</keyword>
<comment type="caution">
    <text evidence="6">The sequence shown here is derived from an EMBL/GenBank/DDBJ whole genome shotgun (WGS) entry which is preliminary data.</text>
</comment>
<name>A0AAV4HFV3_9GAST</name>
<proteinExistence type="predicted"/>
<keyword evidence="7" id="KW-1185">Reference proteome</keyword>
<feature type="transmembrane region" description="Helical" evidence="5">
    <location>
        <begin position="162"/>
        <end position="183"/>
    </location>
</feature>